<proteinExistence type="predicted"/>
<organism evidence="1">
    <name type="scientific">Cacopsylla melanoneura</name>
    <dbReference type="NCBI Taxonomy" id="428564"/>
    <lineage>
        <taxon>Eukaryota</taxon>
        <taxon>Metazoa</taxon>
        <taxon>Ecdysozoa</taxon>
        <taxon>Arthropoda</taxon>
        <taxon>Hexapoda</taxon>
        <taxon>Insecta</taxon>
        <taxon>Pterygota</taxon>
        <taxon>Neoptera</taxon>
        <taxon>Paraneoptera</taxon>
        <taxon>Hemiptera</taxon>
        <taxon>Sternorrhyncha</taxon>
        <taxon>Psylloidea</taxon>
        <taxon>Psyllidae</taxon>
        <taxon>Psyllinae</taxon>
        <taxon>Cacopsylla</taxon>
    </lineage>
</organism>
<accession>A0A8D8ZSI4</accession>
<dbReference type="AlphaFoldDB" id="A0A8D8ZSI4"/>
<name>A0A8D8ZSI4_9HEMI</name>
<dbReference type="EMBL" id="HBUF01534586">
    <property type="protein sequence ID" value="CAG6752855.1"/>
    <property type="molecule type" value="Transcribed_RNA"/>
</dbReference>
<sequence length="468" mass="52876">MKSIVSSGNIFPQPGGLLPRKIVLFVTILLSVHSVSGLAKFGCTFKTDTYDLETGVEEPIWGQNLPPMVLASDADLNQTLAKIRTVMSDLVKNTIYDDIDELAEFANAYAAEMDKTKKRPDFETFFQSYHPKYNGPKGTPGLAIDLYERLVKVEPRVAKAYHLIAAGANIGMHMMDRLYRELSVTQIKTDPTGQLWPYPYHNHVAGFMKIVVGKRRGLMLMDPGFALQDIIVFMEDGQCPSTVKTTGSGRSPQGEHFEFELAADGAFISVHSYTPGVYRRTYNNIHERHLYYFGKPYCSFLDSTVKPNLVFPTRSIEKRNPSTGKVEASIEVALFRLTKAPVYQDKNEVDYMFTTFDVNGIPTNQQEIPLFRLGAMKDDKPVEEQFKLVCKTLALPADQVRTRITNLCALLDLLSDLYEKIQFLTGIPVDELEKQRDLLIKYDAMDKAKQKGKIVKKMFSCMSQFIPK</sequence>
<protein>
    <submittedName>
        <fullName evidence="1">Uncharacterized protein</fullName>
    </submittedName>
</protein>
<evidence type="ECO:0000313" key="1">
    <source>
        <dbReference type="EMBL" id="CAG6752855.1"/>
    </source>
</evidence>
<reference evidence="1" key="1">
    <citation type="submission" date="2021-05" db="EMBL/GenBank/DDBJ databases">
        <authorList>
            <person name="Alioto T."/>
            <person name="Alioto T."/>
            <person name="Gomez Garrido J."/>
        </authorList>
    </citation>
    <scope>NUCLEOTIDE SEQUENCE</scope>
</reference>